<dbReference type="Gene3D" id="3.30.40.10">
    <property type="entry name" value="Zinc/RING finger domain, C3HC4 (zinc finger)"/>
    <property type="match status" value="1"/>
</dbReference>
<reference evidence="6 7" key="1">
    <citation type="journal article" date="2014" name="Nat. Commun.">
        <title>Molecular traces of alternative social organization in a termite genome.</title>
        <authorList>
            <person name="Terrapon N."/>
            <person name="Li C."/>
            <person name="Robertson H.M."/>
            <person name="Ji L."/>
            <person name="Meng X."/>
            <person name="Booth W."/>
            <person name="Chen Z."/>
            <person name="Childers C.P."/>
            <person name="Glastad K.M."/>
            <person name="Gokhale K."/>
            <person name="Gowin J."/>
            <person name="Gronenberg W."/>
            <person name="Hermansen R.A."/>
            <person name="Hu H."/>
            <person name="Hunt B.G."/>
            <person name="Huylmans A.K."/>
            <person name="Khalil S.M."/>
            <person name="Mitchell R.D."/>
            <person name="Munoz-Torres M.C."/>
            <person name="Mustard J.A."/>
            <person name="Pan H."/>
            <person name="Reese J.T."/>
            <person name="Scharf M.E."/>
            <person name="Sun F."/>
            <person name="Vogel H."/>
            <person name="Xiao J."/>
            <person name="Yang W."/>
            <person name="Yang Z."/>
            <person name="Yang Z."/>
            <person name="Zhou J."/>
            <person name="Zhu J."/>
            <person name="Brent C.S."/>
            <person name="Elsik C.G."/>
            <person name="Goodisman M.A."/>
            <person name="Liberles D.A."/>
            <person name="Roe R.M."/>
            <person name="Vargo E.L."/>
            <person name="Vilcinskas A."/>
            <person name="Wang J."/>
            <person name="Bornberg-Bauer E."/>
            <person name="Korb J."/>
            <person name="Zhang G."/>
            <person name="Liebig J."/>
        </authorList>
    </citation>
    <scope>NUCLEOTIDE SEQUENCE [LARGE SCALE GENOMIC DNA]</scope>
    <source>
        <tissue evidence="6">Whole organism</tissue>
    </source>
</reference>
<name>A0A067R7Y7_ZOONE</name>
<protein>
    <submittedName>
        <fullName evidence="6">E3 ubiquitin-protein ligase sina</fullName>
    </submittedName>
</protein>
<evidence type="ECO:0000256" key="4">
    <source>
        <dbReference type="SAM" id="MobiDB-lite"/>
    </source>
</evidence>
<evidence type="ECO:0000256" key="1">
    <source>
        <dbReference type="ARBA" id="ARBA00022723"/>
    </source>
</evidence>
<keyword evidence="1" id="KW-0479">Metal-binding</keyword>
<evidence type="ECO:0000259" key="5">
    <source>
        <dbReference type="Pfam" id="PF21362"/>
    </source>
</evidence>
<dbReference type="GO" id="GO:0016567">
    <property type="term" value="P:protein ubiquitination"/>
    <property type="evidence" value="ECO:0007669"/>
    <property type="project" value="UniProtKB-UniPathway"/>
</dbReference>
<dbReference type="InParanoid" id="A0A067R7Y7"/>
<dbReference type="eggNOG" id="KOG3002">
    <property type="taxonomic scope" value="Eukaryota"/>
</dbReference>
<dbReference type="UniPathway" id="UPA00143"/>
<dbReference type="EMBL" id="KK852818">
    <property type="protein sequence ID" value="KDR15651.1"/>
    <property type="molecule type" value="Genomic_DNA"/>
</dbReference>
<accession>A0A067R7Y7</accession>
<feature type="compositionally biased region" description="Basic and acidic residues" evidence="4">
    <location>
        <begin position="95"/>
        <end position="112"/>
    </location>
</feature>
<feature type="domain" description="E3 ubiquitin-protein ligase Sina-like RING finger" evidence="5">
    <location>
        <begin position="236"/>
        <end position="270"/>
    </location>
</feature>
<dbReference type="Pfam" id="PF21362">
    <property type="entry name" value="Sina_RING"/>
    <property type="match status" value="1"/>
</dbReference>
<dbReference type="InterPro" id="IPR013083">
    <property type="entry name" value="Znf_RING/FYVE/PHD"/>
</dbReference>
<sequence length="687" mass="76848">MAHALTVLPSTPLTAGDSIRTLVKVTVSLYMATWLCLKGYGQRLVGFEVLTAVSLKIPVFWVAAPCSLVEVALMMEAARTSETSVNFYQTTQRNTPEDGNLHTHRPDDGGRLKMETVCSSETLESIYKTSKDEWNTKPKGHRLREERRSEVRRSSWDQPWNSLPRRQMELPWVLAPLPTSRRYSALRNAKTTSLVRIDVATRGSSFNMKDSHMLACELPCIPEQEQGLETKSEVECASCKDNIKPPSTRCDKGHNICNKCRPLLQVCPTCRKTYHGARNYVAENVARLTVYNQALPTIECSCPISITSGLQCSWTGKLEDIKKHIIQHHDKRIVDKSGKFSMPFTTVAPLASYSLAISTLGEVFLRKAQVKDENFYLVVMYIGPQKNAGRYKYTFTISKKNSVESISGVMETGFRAYGSYSLVAVRRRNAGVDCSIQKHVSIAVSMTGIRLPAGIDVFPSPYPAGSGVHGDSDPTQCFFFGGEKFHQFISGRDSTLSSHVPFNVLHYSHFENNSDINNYRPAGKACFPVIYRQLLRRDSIAAQTNDRRTRQSPHYRTTPVVATMCNGQRKTIMFLPVAPLEGFQPSACPPTPRPAPTHNQAVIGATQRRKEKIIQEKQITHARNSDLGHRNSFEPDYINDDIPCSATQTKKFLLHGADRVLHKNLKAAHLVKEFLAEGSQDVSTTFA</sequence>
<feature type="region of interest" description="Disordered" evidence="4">
    <location>
        <begin position="92"/>
        <end position="112"/>
    </location>
</feature>
<dbReference type="PANTHER" id="PTHR45877:SF2">
    <property type="entry name" value="E3 UBIQUITIN-PROTEIN LIGASE SINA-RELATED"/>
    <property type="match status" value="1"/>
</dbReference>
<proteinExistence type="predicted"/>
<dbReference type="GO" id="GO:0008270">
    <property type="term" value="F:zinc ion binding"/>
    <property type="evidence" value="ECO:0007669"/>
    <property type="project" value="UniProtKB-KW"/>
</dbReference>
<dbReference type="GO" id="GO:0061630">
    <property type="term" value="F:ubiquitin protein ligase activity"/>
    <property type="evidence" value="ECO:0007669"/>
    <property type="project" value="TreeGrafter"/>
</dbReference>
<dbReference type="PANTHER" id="PTHR45877">
    <property type="entry name" value="E3 UBIQUITIN-PROTEIN LIGASE SIAH2"/>
    <property type="match status" value="1"/>
</dbReference>
<evidence type="ECO:0000256" key="2">
    <source>
        <dbReference type="ARBA" id="ARBA00022771"/>
    </source>
</evidence>
<evidence type="ECO:0000256" key="3">
    <source>
        <dbReference type="ARBA" id="ARBA00022833"/>
    </source>
</evidence>
<dbReference type="AlphaFoldDB" id="A0A067R7Y7"/>
<dbReference type="GO" id="GO:0005737">
    <property type="term" value="C:cytoplasm"/>
    <property type="evidence" value="ECO:0007669"/>
    <property type="project" value="TreeGrafter"/>
</dbReference>
<evidence type="ECO:0000313" key="7">
    <source>
        <dbReference type="Proteomes" id="UP000027135"/>
    </source>
</evidence>
<keyword evidence="3" id="KW-0862">Zinc</keyword>
<keyword evidence="2" id="KW-0863">Zinc-finger</keyword>
<organism evidence="6 7">
    <name type="scientific">Zootermopsis nevadensis</name>
    <name type="common">Dampwood termite</name>
    <dbReference type="NCBI Taxonomy" id="136037"/>
    <lineage>
        <taxon>Eukaryota</taxon>
        <taxon>Metazoa</taxon>
        <taxon>Ecdysozoa</taxon>
        <taxon>Arthropoda</taxon>
        <taxon>Hexapoda</taxon>
        <taxon>Insecta</taxon>
        <taxon>Pterygota</taxon>
        <taxon>Neoptera</taxon>
        <taxon>Polyneoptera</taxon>
        <taxon>Dictyoptera</taxon>
        <taxon>Blattodea</taxon>
        <taxon>Blattoidea</taxon>
        <taxon>Termitoidae</taxon>
        <taxon>Termopsidae</taxon>
        <taxon>Zootermopsis</taxon>
    </lineage>
</organism>
<evidence type="ECO:0000313" key="6">
    <source>
        <dbReference type="EMBL" id="KDR15651.1"/>
    </source>
</evidence>
<dbReference type="GO" id="GO:0043161">
    <property type="term" value="P:proteasome-mediated ubiquitin-dependent protein catabolic process"/>
    <property type="evidence" value="ECO:0007669"/>
    <property type="project" value="TreeGrafter"/>
</dbReference>
<dbReference type="Proteomes" id="UP000027135">
    <property type="component" value="Unassembled WGS sequence"/>
</dbReference>
<dbReference type="InterPro" id="IPR004162">
    <property type="entry name" value="SINA-like_animal"/>
</dbReference>
<dbReference type="InterPro" id="IPR049548">
    <property type="entry name" value="Sina-like_RING"/>
</dbReference>
<dbReference type="GO" id="GO:0031624">
    <property type="term" value="F:ubiquitin conjugating enzyme binding"/>
    <property type="evidence" value="ECO:0007669"/>
    <property type="project" value="TreeGrafter"/>
</dbReference>
<keyword evidence="7" id="KW-1185">Reference proteome</keyword>
<gene>
    <name evidence="6" type="ORF">L798_09727</name>
</gene>